<evidence type="ECO:0000256" key="3">
    <source>
        <dbReference type="ARBA" id="ARBA00022692"/>
    </source>
</evidence>
<evidence type="ECO:0000259" key="7">
    <source>
        <dbReference type="Pfam" id="PF12698"/>
    </source>
</evidence>
<evidence type="ECO:0000256" key="4">
    <source>
        <dbReference type="ARBA" id="ARBA00022989"/>
    </source>
</evidence>
<dbReference type="EMBL" id="AFBQ01000177">
    <property type="protein sequence ID" value="EHY31343.1"/>
    <property type="molecule type" value="Genomic_DNA"/>
</dbReference>
<dbReference type="Gene3D" id="3.40.1710.10">
    <property type="entry name" value="abc type-2 transporter like domain"/>
    <property type="match status" value="1"/>
</dbReference>
<evidence type="ECO:0000313" key="9">
    <source>
        <dbReference type="Proteomes" id="UP000004956"/>
    </source>
</evidence>
<comment type="caution">
    <text evidence="8">The sequence shown here is derived from an EMBL/GenBank/DDBJ whole genome shotgun (WGS) entry which is preliminary data.</text>
</comment>
<gene>
    <name evidence="8" type="ORF">HMPREF9440_01284</name>
</gene>
<feature type="transmembrane region" description="Helical" evidence="6">
    <location>
        <begin position="332"/>
        <end position="350"/>
    </location>
</feature>
<keyword evidence="2" id="KW-1003">Cell membrane</keyword>
<feature type="transmembrane region" description="Helical" evidence="6">
    <location>
        <begin position="50"/>
        <end position="69"/>
    </location>
</feature>
<protein>
    <recommendedName>
        <fullName evidence="7">ABC-2 type transporter transmembrane domain-containing protein</fullName>
    </recommendedName>
</protein>
<accession>H3KEW9</accession>
<feature type="transmembrane region" description="Helical" evidence="6">
    <location>
        <begin position="370"/>
        <end position="390"/>
    </location>
</feature>
<dbReference type="PANTHER" id="PTHR30294">
    <property type="entry name" value="MEMBRANE COMPONENT OF ABC TRANSPORTER YHHJ-RELATED"/>
    <property type="match status" value="1"/>
</dbReference>
<feature type="transmembrane region" description="Helical" evidence="6">
    <location>
        <begin position="458"/>
        <end position="477"/>
    </location>
</feature>
<dbReference type="GO" id="GO:0140359">
    <property type="term" value="F:ABC-type transporter activity"/>
    <property type="evidence" value="ECO:0007669"/>
    <property type="project" value="InterPro"/>
</dbReference>
<name>H3KEW9_9BURK</name>
<feature type="transmembrane region" description="Helical" evidence="6">
    <location>
        <begin position="290"/>
        <end position="312"/>
    </location>
</feature>
<dbReference type="PATRIC" id="fig|762967.3.peg.1013"/>
<feature type="transmembrane region" description="Helical" evidence="6">
    <location>
        <begin position="397"/>
        <end position="416"/>
    </location>
</feature>
<dbReference type="InterPro" id="IPR013525">
    <property type="entry name" value="ABC2_TM"/>
</dbReference>
<dbReference type="GO" id="GO:0005886">
    <property type="term" value="C:plasma membrane"/>
    <property type="evidence" value="ECO:0007669"/>
    <property type="project" value="UniProtKB-SubCell"/>
</dbReference>
<keyword evidence="9" id="KW-1185">Reference proteome</keyword>
<evidence type="ECO:0000313" key="8">
    <source>
        <dbReference type="EMBL" id="EHY31343.1"/>
    </source>
</evidence>
<evidence type="ECO:0000256" key="5">
    <source>
        <dbReference type="ARBA" id="ARBA00023136"/>
    </source>
</evidence>
<dbReference type="Pfam" id="PF12698">
    <property type="entry name" value="ABC2_membrane_3"/>
    <property type="match status" value="1"/>
</dbReference>
<keyword evidence="5 6" id="KW-0472">Membrane</keyword>
<dbReference type="Proteomes" id="UP000004956">
    <property type="component" value="Unassembled WGS sequence"/>
</dbReference>
<dbReference type="PANTHER" id="PTHR30294:SF46">
    <property type="entry name" value="ABC TRANSPORTER PERMEASE"/>
    <property type="match status" value="1"/>
</dbReference>
<feature type="domain" description="ABC-2 type transporter transmembrane" evidence="7">
    <location>
        <begin position="121"/>
        <end position="474"/>
    </location>
</feature>
<organism evidence="8 9">
    <name type="scientific">Sutterella parvirubra YIT 11816</name>
    <dbReference type="NCBI Taxonomy" id="762967"/>
    <lineage>
        <taxon>Bacteria</taxon>
        <taxon>Pseudomonadati</taxon>
        <taxon>Pseudomonadota</taxon>
        <taxon>Betaproteobacteria</taxon>
        <taxon>Burkholderiales</taxon>
        <taxon>Sutterellaceae</taxon>
        <taxon>Sutterella</taxon>
    </lineage>
</organism>
<dbReference type="AlphaFoldDB" id="H3KEW9"/>
<evidence type="ECO:0000256" key="1">
    <source>
        <dbReference type="ARBA" id="ARBA00004651"/>
    </source>
</evidence>
<sequence>FPFTGFSYPIDAMSPGAALVAELLPLTHFLRAQAAVWVLGSPTPVILETLGHLGIFVLVFFGAGLPIYARRVATFAEKERDGAPAHIETMPRARDEDYVGVGFFGLVRRGFARMVLSRDAFIVFVVGVAFYLVYYAWPYRNEQIEHVPVAVTDLDRSAASREFIRTLSAAPAVDLKFVATDPADARAAFERQTVDVIVTVPERFAERLARGENTMVPILGNGAYPVKTRALQAALTAVLTSSDFKYGDAALVEIGTDPTSTWAAQGFTHGAAPSLTTLNRFNTISGYGTYIVPLVAPLIVQAIVVIGAAITVGQWLRRRDPLVLAALKPSGFAALFTALFAVALLWNLYAQGTEFLRAEFPGFANPEGTFILLVFYAGACAAFALGFTALWGRARTAAPAAVVMSAPLLFASGGVWPKELILSPFVHAVAAFVPTTPAIPALAAVSQAGAGTETSLPALLHLLALTLFWSAVAYWAFQKRLGGAADGNGIAAPVVIPPTAPAASTTANSVALPAPR</sequence>
<evidence type="ECO:0000256" key="6">
    <source>
        <dbReference type="SAM" id="Phobius"/>
    </source>
</evidence>
<evidence type="ECO:0000256" key="2">
    <source>
        <dbReference type="ARBA" id="ARBA00022475"/>
    </source>
</evidence>
<keyword evidence="4 6" id="KW-1133">Transmembrane helix</keyword>
<dbReference type="STRING" id="762967.HMPREF9440_01284"/>
<feature type="non-terminal residue" evidence="8">
    <location>
        <position position="1"/>
    </location>
</feature>
<comment type="subcellular location">
    <subcellularLocation>
        <location evidence="1">Cell membrane</location>
        <topology evidence="1">Multi-pass membrane protein</topology>
    </subcellularLocation>
</comment>
<proteinExistence type="predicted"/>
<reference evidence="8 9" key="1">
    <citation type="submission" date="2011-11" db="EMBL/GenBank/DDBJ databases">
        <authorList>
            <person name="Weinstock G."/>
            <person name="Sodergren E."/>
            <person name="Clifton S."/>
            <person name="Fulton L."/>
            <person name="Fulton B."/>
            <person name="Courtney L."/>
            <person name="Fronick C."/>
            <person name="Harrison M."/>
            <person name="Strong C."/>
            <person name="Farmer C."/>
            <person name="Delahaunty K."/>
            <person name="Markovic C."/>
            <person name="Hall O."/>
            <person name="Minx P."/>
            <person name="Tomlinson C."/>
            <person name="Mitreva M."/>
            <person name="Hou S."/>
            <person name="Chen J."/>
            <person name="Wollam A."/>
            <person name="Pepin K.H."/>
            <person name="Johnson M."/>
            <person name="Bhonagiri V."/>
            <person name="Zhang X."/>
            <person name="Suruliraj S."/>
            <person name="Warren W."/>
            <person name="Chinwalla A."/>
            <person name="Mardis E.R."/>
            <person name="Wilson R.K."/>
        </authorList>
    </citation>
    <scope>NUCLEOTIDE SEQUENCE [LARGE SCALE GENOMIC DNA]</scope>
    <source>
        <strain evidence="8 9">YIT 11816</strain>
    </source>
</reference>
<dbReference type="HOGENOM" id="CLU_538121_0_0_4"/>
<feature type="transmembrane region" description="Helical" evidence="6">
    <location>
        <begin position="119"/>
        <end position="137"/>
    </location>
</feature>
<dbReference type="InterPro" id="IPR051449">
    <property type="entry name" value="ABC-2_transporter_component"/>
</dbReference>
<keyword evidence="3 6" id="KW-0812">Transmembrane</keyword>